<comment type="caution">
    <text evidence="1">The sequence shown here is derived from an EMBL/GenBank/DDBJ whole genome shotgun (WGS) entry which is preliminary data.</text>
</comment>
<evidence type="ECO:0000313" key="1">
    <source>
        <dbReference type="EMBL" id="CAA7021419.1"/>
    </source>
</evidence>
<keyword evidence="2" id="KW-1185">Reference proteome</keyword>
<organism evidence="1 2">
    <name type="scientific">Microthlaspi erraticum</name>
    <dbReference type="NCBI Taxonomy" id="1685480"/>
    <lineage>
        <taxon>Eukaryota</taxon>
        <taxon>Viridiplantae</taxon>
        <taxon>Streptophyta</taxon>
        <taxon>Embryophyta</taxon>
        <taxon>Tracheophyta</taxon>
        <taxon>Spermatophyta</taxon>
        <taxon>Magnoliopsida</taxon>
        <taxon>eudicotyledons</taxon>
        <taxon>Gunneridae</taxon>
        <taxon>Pentapetalae</taxon>
        <taxon>rosids</taxon>
        <taxon>malvids</taxon>
        <taxon>Brassicales</taxon>
        <taxon>Brassicaceae</taxon>
        <taxon>Coluteocarpeae</taxon>
        <taxon>Microthlaspi</taxon>
    </lineage>
</organism>
<sequence length="97" mass="10858">MLNVDKKIELNGSEAEVACPVGLNSSTHRLVLALLEEKLKLEEKHAMSSSFDVKGAVKEYLKTITVKDEFCIDSLHSKVEFSRVWLMFNSDTSVIQG</sequence>
<gene>
    <name evidence="1" type="ORF">MERR_LOCUS8654</name>
</gene>
<reference evidence="1" key="1">
    <citation type="submission" date="2020-01" db="EMBL/GenBank/DDBJ databases">
        <authorList>
            <person name="Mishra B."/>
        </authorList>
    </citation>
    <scope>NUCLEOTIDE SEQUENCE [LARGE SCALE GENOMIC DNA]</scope>
</reference>
<name>A0A6D2I059_9BRAS</name>
<dbReference type="Proteomes" id="UP000467841">
    <property type="component" value="Unassembled WGS sequence"/>
</dbReference>
<protein>
    <submittedName>
        <fullName evidence="1">Uncharacterized protein</fullName>
    </submittedName>
</protein>
<accession>A0A6D2I059</accession>
<dbReference type="EMBL" id="CACVBM020000610">
    <property type="protein sequence ID" value="CAA7021419.1"/>
    <property type="molecule type" value="Genomic_DNA"/>
</dbReference>
<dbReference type="AlphaFoldDB" id="A0A6D2I059"/>
<proteinExistence type="predicted"/>
<evidence type="ECO:0000313" key="2">
    <source>
        <dbReference type="Proteomes" id="UP000467841"/>
    </source>
</evidence>